<dbReference type="Pfam" id="PF13464">
    <property type="entry name" value="RodZ_C"/>
    <property type="match status" value="1"/>
</dbReference>
<dbReference type="PANTHER" id="PTHR34475:SF1">
    <property type="entry name" value="CYTOSKELETON PROTEIN RODZ"/>
    <property type="match status" value="1"/>
</dbReference>
<dbReference type="InterPro" id="IPR025194">
    <property type="entry name" value="RodZ-like_C"/>
</dbReference>
<dbReference type="InterPro" id="IPR050400">
    <property type="entry name" value="Bact_Cytoskel_RodZ"/>
</dbReference>
<feature type="compositionally biased region" description="Low complexity" evidence="1">
    <location>
        <begin position="320"/>
        <end position="332"/>
    </location>
</feature>
<dbReference type="AlphaFoldDB" id="A0A1M4TAU8"/>
<dbReference type="CDD" id="cd00093">
    <property type="entry name" value="HTH_XRE"/>
    <property type="match status" value="1"/>
</dbReference>
<evidence type="ECO:0000313" key="4">
    <source>
        <dbReference type="Proteomes" id="UP000184476"/>
    </source>
</evidence>
<feature type="compositionally biased region" description="Polar residues" evidence="1">
    <location>
        <begin position="304"/>
        <end position="319"/>
    </location>
</feature>
<dbReference type="RefSeq" id="WP_073151116.1">
    <property type="nucleotide sequence ID" value="NZ_FQVL01000001.1"/>
</dbReference>
<feature type="compositionally biased region" description="Basic and acidic residues" evidence="1">
    <location>
        <begin position="152"/>
        <end position="162"/>
    </location>
</feature>
<proteinExistence type="predicted"/>
<feature type="compositionally biased region" description="Polar residues" evidence="1">
    <location>
        <begin position="165"/>
        <end position="177"/>
    </location>
</feature>
<dbReference type="EMBL" id="FQVL01000001">
    <property type="protein sequence ID" value="SHE41616.1"/>
    <property type="molecule type" value="Genomic_DNA"/>
</dbReference>
<dbReference type="InterPro" id="IPR010982">
    <property type="entry name" value="Lambda_DNA-bd_dom_sf"/>
</dbReference>
<feature type="compositionally biased region" description="Polar residues" evidence="1">
    <location>
        <begin position="111"/>
        <end position="151"/>
    </location>
</feature>
<accession>A0A1M4TAU8</accession>
<dbReference type="Pfam" id="PF13413">
    <property type="entry name" value="HTH_25"/>
    <property type="match status" value="1"/>
</dbReference>
<dbReference type="PROSITE" id="PS50943">
    <property type="entry name" value="HTH_CROC1"/>
    <property type="match status" value="1"/>
</dbReference>
<keyword evidence="4" id="KW-1185">Reference proteome</keyword>
<feature type="compositionally biased region" description="Polar residues" evidence="1">
    <location>
        <begin position="333"/>
        <end position="343"/>
    </location>
</feature>
<protein>
    <submittedName>
        <fullName evidence="3">Helix-turn-helix domain-containing protein</fullName>
    </submittedName>
</protein>
<dbReference type="PANTHER" id="PTHR34475">
    <property type="match status" value="1"/>
</dbReference>
<dbReference type="InterPro" id="IPR001387">
    <property type="entry name" value="Cro/C1-type_HTH"/>
</dbReference>
<dbReference type="Proteomes" id="UP000184476">
    <property type="component" value="Unassembled WGS sequence"/>
</dbReference>
<feature type="compositionally biased region" description="Low complexity" evidence="1">
    <location>
        <begin position="193"/>
        <end position="205"/>
    </location>
</feature>
<evidence type="ECO:0000256" key="1">
    <source>
        <dbReference type="SAM" id="MobiDB-lite"/>
    </source>
</evidence>
<sequence length="440" mass="49422">MSVEKEIGLILRQARESEGLSLDELQEKTKVQRSFLVAIENGEFNKLPSPFFVRSYLRNYASSVKIEPHHILRQYRKAEQAERGLTGVHQAITPQMQAQLTGAIPTMATGTQPSLSSTMIGNKAQPRNSRTSAHTALTIAKTSPTQKNYRQQRTDPLLDRRQRSAKSATMVSRQQTMPPRYRAQEPEENVHRSSTSRFSKTSTDSYQSLSRKSRRVSDQESTIPPKRVEKSEPVTEVTQSVSQMPSLSRSAMMRRRSDKKSSSGFKLPGKRSTQIIIASAILLIPLLWVTVNAMSGGDEKPKASTEQPQQKQNQSTSIDSSPQNQNEQNQSNLTDSQEQNDQEQVVEKNKGHYEIIGSDKVKLDFQATGESWIQVRKQQAVQKTGFLDEAILKTGDRDHYSHSFSKGKDIWITLANPQSVKVTANGKPLKSTKTIRISQQ</sequence>
<gene>
    <name evidence="3" type="ORF">SAMN05444392_101391</name>
</gene>
<reference evidence="3 4" key="1">
    <citation type="submission" date="2016-11" db="EMBL/GenBank/DDBJ databases">
        <authorList>
            <person name="Jaros S."/>
            <person name="Januszkiewicz K."/>
            <person name="Wedrychowicz H."/>
        </authorList>
    </citation>
    <scope>NUCLEOTIDE SEQUENCE [LARGE SCALE GENOMIC DNA]</scope>
    <source>
        <strain evidence="3 4">DSM 44666</strain>
    </source>
</reference>
<feature type="region of interest" description="Disordered" evidence="1">
    <location>
        <begin position="111"/>
        <end position="268"/>
    </location>
</feature>
<name>A0A1M4TAU8_9BACL</name>
<feature type="compositionally biased region" description="Polar residues" evidence="1">
    <location>
        <begin position="236"/>
        <end position="245"/>
    </location>
</feature>
<dbReference type="SMART" id="SM00530">
    <property type="entry name" value="HTH_XRE"/>
    <property type="match status" value="1"/>
</dbReference>
<dbReference type="GO" id="GO:0003677">
    <property type="term" value="F:DNA binding"/>
    <property type="evidence" value="ECO:0007669"/>
    <property type="project" value="InterPro"/>
</dbReference>
<dbReference type="Gene3D" id="1.10.260.40">
    <property type="entry name" value="lambda repressor-like DNA-binding domains"/>
    <property type="match status" value="1"/>
</dbReference>
<evidence type="ECO:0000313" key="3">
    <source>
        <dbReference type="EMBL" id="SHE41616.1"/>
    </source>
</evidence>
<organism evidence="3 4">
    <name type="scientific">Seinonella peptonophila</name>
    <dbReference type="NCBI Taxonomy" id="112248"/>
    <lineage>
        <taxon>Bacteria</taxon>
        <taxon>Bacillati</taxon>
        <taxon>Bacillota</taxon>
        <taxon>Bacilli</taxon>
        <taxon>Bacillales</taxon>
        <taxon>Thermoactinomycetaceae</taxon>
        <taxon>Seinonella</taxon>
    </lineage>
</organism>
<feature type="compositionally biased region" description="Basic and acidic residues" evidence="1">
    <location>
        <begin position="182"/>
        <end position="191"/>
    </location>
</feature>
<feature type="domain" description="HTH cro/C1-type" evidence="2">
    <location>
        <begin position="11"/>
        <end position="43"/>
    </location>
</feature>
<evidence type="ECO:0000259" key="2">
    <source>
        <dbReference type="PROSITE" id="PS50943"/>
    </source>
</evidence>
<dbReference type="SUPFAM" id="SSF47413">
    <property type="entry name" value="lambda repressor-like DNA-binding domains"/>
    <property type="match status" value="1"/>
</dbReference>
<dbReference type="STRING" id="112248.SAMN05444392_101391"/>
<feature type="region of interest" description="Disordered" evidence="1">
    <location>
        <begin position="296"/>
        <end position="346"/>
    </location>
</feature>